<evidence type="ECO:0000256" key="1">
    <source>
        <dbReference type="ARBA" id="ARBA00022737"/>
    </source>
</evidence>
<feature type="non-terminal residue" evidence="5">
    <location>
        <position position="814"/>
    </location>
</feature>
<dbReference type="EMBL" id="JAADJZ010000039">
    <property type="protein sequence ID" value="KAF2864847.1"/>
    <property type="molecule type" value="Genomic_DNA"/>
</dbReference>
<keyword evidence="6" id="KW-1185">Reference proteome</keyword>
<evidence type="ECO:0000313" key="5">
    <source>
        <dbReference type="EMBL" id="KAF2864847.1"/>
    </source>
</evidence>
<protein>
    <submittedName>
        <fullName evidence="5">Ankyrin repeat-containing domain protein</fullName>
    </submittedName>
</protein>
<dbReference type="SUPFAM" id="SSF48403">
    <property type="entry name" value="Ankyrin repeat"/>
    <property type="match status" value="2"/>
</dbReference>
<comment type="caution">
    <text evidence="5">The sequence shown here is derived from an EMBL/GenBank/DDBJ whole genome shotgun (WGS) entry which is preliminary data.</text>
</comment>
<reference evidence="5 6" key="1">
    <citation type="submission" date="2020-01" db="EMBL/GenBank/DDBJ databases">
        <authorList>
            <consortium name="DOE Joint Genome Institute"/>
            <person name="Haridas S."/>
            <person name="Albert R."/>
            <person name="Binder M."/>
            <person name="Bloem J."/>
            <person name="Labutti K."/>
            <person name="Salamov A."/>
            <person name="Andreopoulos B."/>
            <person name="Baker S.E."/>
            <person name="Barry K."/>
            <person name="Bills G."/>
            <person name="Bluhm B.H."/>
            <person name="Cannon C."/>
            <person name="Castanera R."/>
            <person name="Culley D.E."/>
            <person name="Daum C."/>
            <person name="Ezra D."/>
            <person name="Gonzalez J.B."/>
            <person name="Henrissat B."/>
            <person name="Kuo A."/>
            <person name="Liang C."/>
            <person name="Lipzen A."/>
            <person name="Lutzoni F."/>
            <person name="Magnuson J."/>
            <person name="Mondo S."/>
            <person name="Nolan M."/>
            <person name="Ohm R."/>
            <person name="Pangilinan J."/>
            <person name="Park H.-J.H."/>
            <person name="Ramirez L."/>
            <person name="Alfaro M."/>
            <person name="Sun H."/>
            <person name="Tritt A."/>
            <person name="Yoshinaga Y."/>
            <person name="Zwiers L.-H.L."/>
            <person name="Turgeon B.G."/>
            <person name="Goodwin S.B."/>
            <person name="Spatafora J.W."/>
            <person name="Crous P.W."/>
            <person name="Grigoriev I.V."/>
        </authorList>
    </citation>
    <scope>NUCLEOTIDE SEQUENCE [LARGE SCALE GENOMIC DNA]</scope>
    <source>
        <strain evidence="5 6">CBS 611.86</strain>
    </source>
</reference>
<dbReference type="SMART" id="SM00248">
    <property type="entry name" value="ANK"/>
    <property type="match status" value="12"/>
</dbReference>
<proteinExistence type="predicted"/>
<accession>A0A7C8I5G3</accession>
<dbReference type="PROSITE" id="PS50297">
    <property type="entry name" value="ANK_REP_REGION"/>
    <property type="match status" value="4"/>
</dbReference>
<dbReference type="OrthoDB" id="195446at2759"/>
<dbReference type="Proteomes" id="UP000481861">
    <property type="component" value="Unassembled WGS sequence"/>
</dbReference>
<dbReference type="InterPro" id="IPR036770">
    <property type="entry name" value="Ankyrin_rpt-contain_sf"/>
</dbReference>
<evidence type="ECO:0000256" key="3">
    <source>
        <dbReference type="PROSITE-ProRule" id="PRU00023"/>
    </source>
</evidence>
<keyword evidence="1" id="KW-0677">Repeat</keyword>
<gene>
    <name evidence="5" type="ORF">BDV95DRAFT_508484</name>
</gene>
<keyword evidence="2 3" id="KW-0040">ANK repeat</keyword>
<feature type="region of interest" description="Disordered" evidence="4">
    <location>
        <begin position="1"/>
        <end position="21"/>
    </location>
</feature>
<feature type="repeat" description="ANK" evidence="3">
    <location>
        <begin position="175"/>
        <end position="208"/>
    </location>
</feature>
<sequence length="814" mass="88205">MKSFSCISLSRPLSETSNPDHPIEIDSYKDDSTHVVRGHKGSCVHTLIEVLRCELGKHRRPSPSLGSTGLEPLKSWTPIYYAVYHNREAALLHFLRAEGSPDDVTGIGQPPLCIAVAAGHIGIVTILCEAGADVKATTKDNGETALHLAIKNGRTDIVEVLLSYGSDIEARTVHTGETPLHYAAAKTGSLAVVVALTRCGANYEALDSKGRSPAEVALQASNLHAAVAIISAAHGKRRKLVKEKELLLKHVEKAQNRFSMNNELISDIFEAGCDPDSTVLVEAIKRDDVALVEMFLDKGADPNRSTATGLHPIFAAMNCSKAQVVHTLVKHGADVTVRDAEGHTVLQAALESHSAHDKEAISGIFEALLSNGAEAKARFEDGQTLLHHVVSPGFGLAKVAQRLLEHGLKVDVRDKSGSTALHLAVQSRPCIEVLLKNGADVKAVDHRDLTPLLSALTVASKDNEPDLEPLIKVSDLRVVDSDKRTALHLAAQNGLEKSVKILLRCRAETTPLDSKNRTPLLLAVLSHQWSVVPLLVTQPGINCWDEAGATALHHIAMSIPQAPATWQDVALAAAKFCERGVSRSMRDRSGATPLIQAVKCLPEGGLPVLELLLTEKSPETRNCVNHEDHKKRSALYYAATMGKPLFVKALLMRGASYRVKEWTVGKGPLRPNTAVDKQTLKHMAEHEWLRRAAVLQRQSMSATTESLMPKVLPVQDLSELLAMGLDPNALPKSKYSSPLLWIILNQTQIPPAPPPQYIHDVLKLVLASGADANATTTRHINNASHKPSPMSLQPLSFLLEQHPTTDIDLITLFL</sequence>
<dbReference type="PANTHER" id="PTHR24198:SF165">
    <property type="entry name" value="ANKYRIN REPEAT-CONTAINING PROTEIN-RELATED"/>
    <property type="match status" value="1"/>
</dbReference>
<feature type="compositionally biased region" description="Polar residues" evidence="4">
    <location>
        <begin position="1"/>
        <end position="19"/>
    </location>
</feature>
<feature type="repeat" description="ANK" evidence="3">
    <location>
        <begin position="141"/>
        <end position="173"/>
    </location>
</feature>
<feature type="repeat" description="ANK" evidence="3">
    <location>
        <begin position="107"/>
        <end position="139"/>
    </location>
</feature>
<evidence type="ECO:0000256" key="4">
    <source>
        <dbReference type="SAM" id="MobiDB-lite"/>
    </source>
</evidence>
<feature type="repeat" description="ANK" evidence="3">
    <location>
        <begin position="308"/>
        <end position="340"/>
    </location>
</feature>
<dbReference type="PANTHER" id="PTHR24198">
    <property type="entry name" value="ANKYRIN REPEAT AND PROTEIN KINASE DOMAIN-CONTAINING PROTEIN"/>
    <property type="match status" value="1"/>
</dbReference>
<dbReference type="Pfam" id="PF12796">
    <property type="entry name" value="Ank_2"/>
    <property type="match status" value="4"/>
</dbReference>
<evidence type="ECO:0000313" key="6">
    <source>
        <dbReference type="Proteomes" id="UP000481861"/>
    </source>
</evidence>
<evidence type="ECO:0000256" key="2">
    <source>
        <dbReference type="ARBA" id="ARBA00023043"/>
    </source>
</evidence>
<dbReference type="Gene3D" id="1.25.40.20">
    <property type="entry name" value="Ankyrin repeat-containing domain"/>
    <property type="match status" value="6"/>
</dbReference>
<dbReference type="Pfam" id="PF00023">
    <property type="entry name" value="Ank"/>
    <property type="match status" value="1"/>
</dbReference>
<organism evidence="5 6">
    <name type="scientific">Massariosphaeria phaeospora</name>
    <dbReference type="NCBI Taxonomy" id="100035"/>
    <lineage>
        <taxon>Eukaryota</taxon>
        <taxon>Fungi</taxon>
        <taxon>Dikarya</taxon>
        <taxon>Ascomycota</taxon>
        <taxon>Pezizomycotina</taxon>
        <taxon>Dothideomycetes</taxon>
        <taxon>Pleosporomycetidae</taxon>
        <taxon>Pleosporales</taxon>
        <taxon>Pleosporales incertae sedis</taxon>
        <taxon>Massariosphaeria</taxon>
    </lineage>
</organism>
<dbReference type="AlphaFoldDB" id="A0A7C8I5G3"/>
<dbReference type="PRINTS" id="PR01415">
    <property type="entry name" value="ANKYRIN"/>
</dbReference>
<feature type="repeat" description="ANK" evidence="3">
    <location>
        <begin position="416"/>
        <end position="446"/>
    </location>
</feature>
<name>A0A7C8I5G3_9PLEO</name>
<dbReference type="InterPro" id="IPR002110">
    <property type="entry name" value="Ankyrin_rpt"/>
</dbReference>
<feature type="repeat" description="ANK" evidence="3">
    <location>
        <begin position="482"/>
        <end position="514"/>
    </location>
</feature>
<dbReference type="PROSITE" id="PS50088">
    <property type="entry name" value="ANK_REPEAT"/>
    <property type="match status" value="7"/>
</dbReference>
<feature type="repeat" description="ANK" evidence="3">
    <location>
        <begin position="381"/>
        <end position="415"/>
    </location>
</feature>